<dbReference type="PANTHER" id="PTHR11017:SF589">
    <property type="entry name" value="ADP-RIBOSYL CYCLASE_CYCLIC ADP-RIBOSE HYDROLASE-RELATED"/>
    <property type="match status" value="1"/>
</dbReference>
<dbReference type="Gene3D" id="3.80.10.10">
    <property type="entry name" value="Ribonuclease Inhibitor"/>
    <property type="match status" value="2"/>
</dbReference>
<dbReference type="EMBL" id="OU466858">
    <property type="protein sequence ID" value="CAH2046336.1"/>
    <property type="molecule type" value="Genomic_DNA"/>
</dbReference>
<proteinExistence type="predicted"/>
<dbReference type="AlphaFoldDB" id="A0AAU9RNA4"/>
<dbReference type="InterPro" id="IPR044974">
    <property type="entry name" value="Disease_R_plants"/>
</dbReference>
<reference evidence="5 6" key="1">
    <citation type="submission" date="2022-03" db="EMBL/GenBank/DDBJ databases">
        <authorList>
            <person name="Nunn A."/>
            <person name="Chopra R."/>
            <person name="Nunn A."/>
            <person name="Contreras Garrido A."/>
        </authorList>
    </citation>
    <scope>NUCLEOTIDE SEQUENCE [LARGE SCALE GENOMIC DNA]</scope>
</reference>
<keyword evidence="1" id="KW-0433">Leucine-rich repeat</keyword>
<dbReference type="Gene3D" id="3.40.50.300">
    <property type="entry name" value="P-loop containing nucleotide triphosphate hydrolases"/>
    <property type="match status" value="1"/>
</dbReference>
<accession>A0AAU9RNA4</accession>
<name>A0AAU9RNA4_THLAR</name>
<evidence type="ECO:0000256" key="2">
    <source>
        <dbReference type="ARBA" id="ARBA00022737"/>
    </source>
</evidence>
<evidence type="ECO:0000256" key="1">
    <source>
        <dbReference type="ARBA" id="ARBA00022614"/>
    </source>
</evidence>
<evidence type="ECO:0000256" key="3">
    <source>
        <dbReference type="SAM" id="MobiDB-lite"/>
    </source>
</evidence>
<evidence type="ECO:0000313" key="5">
    <source>
        <dbReference type="EMBL" id="CAH2046336.1"/>
    </source>
</evidence>
<dbReference type="Pfam" id="PF07725">
    <property type="entry name" value="LRR_3"/>
    <property type="match status" value="1"/>
</dbReference>
<dbReference type="Pfam" id="PF00931">
    <property type="entry name" value="NB-ARC"/>
    <property type="match status" value="1"/>
</dbReference>
<dbReference type="GO" id="GO:0006952">
    <property type="term" value="P:defense response"/>
    <property type="evidence" value="ECO:0007669"/>
    <property type="project" value="InterPro"/>
</dbReference>
<dbReference type="InterPro" id="IPR027417">
    <property type="entry name" value="P-loop_NTPase"/>
</dbReference>
<evidence type="ECO:0000313" key="6">
    <source>
        <dbReference type="Proteomes" id="UP000836841"/>
    </source>
</evidence>
<dbReference type="InterPro" id="IPR002182">
    <property type="entry name" value="NB-ARC"/>
</dbReference>
<dbReference type="PRINTS" id="PR00364">
    <property type="entry name" value="DISEASERSIST"/>
</dbReference>
<evidence type="ECO:0000259" key="4">
    <source>
        <dbReference type="Pfam" id="PF00931"/>
    </source>
</evidence>
<dbReference type="InterPro" id="IPR011713">
    <property type="entry name" value="Leu-rich_rpt_3"/>
</dbReference>
<keyword evidence="2" id="KW-0677">Repeat</keyword>
<feature type="domain" description="NB-ARC" evidence="4">
    <location>
        <begin position="163"/>
        <end position="331"/>
    </location>
</feature>
<dbReference type="GO" id="GO:0043531">
    <property type="term" value="F:ADP binding"/>
    <property type="evidence" value="ECO:0007669"/>
    <property type="project" value="InterPro"/>
</dbReference>
<dbReference type="SUPFAM" id="SSF52058">
    <property type="entry name" value="L domain-like"/>
    <property type="match status" value="1"/>
</dbReference>
<protein>
    <recommendedName>
        <fullName evidence="4">NB-ARC domain-containing protein</fullName>
    </recommendedName>
</protein>
<dbReference type="PANTHER" id="PTHR11017">
    <property type="entry name" value="LEUCINE-RICH REPEAT-CONTAINING PROTEIN"/>
    <property type="match status" value="1"/>
</dbReference>
<feature type="compositionally biased region" description="Basic and acidic residues" evidence="3">
    <location>
        <begin position="69"/>
        <end position="86"/>
    </location>
</feature>
<feature type="region of interest" description="Disordered" evidence="3">
    <location>
        <begin position="138"/>
        <end position="158"/>
    </location>
</feature>
<gene>
    <name evidence="5" type="ORF">TAV2_LOCUS7605</name>
</gene>
<keyword evidence="6" id="KW-1185">Reference proteome</keyword>
<dbReference type="FunFam" id="3.80.10.10:FF:000386">
    <property type="entry name" value="Disease resistance protein RPS4"/>
    <property type="match status" value="1"/>
</dbReference>
<feature type="region of interest" description="Disordered" evidence="3">
    <location>
        <begin position="69"/>
        <end position="93"/>
    </location>
</feature>
<sequence>MYPFSRDENEFIISITEKVKKVIRILEEQQDAPLFISEKLNLVDTDAKSDANPEEADDDESVRGEATMHIKSRKDHDGPNPRKDDNFLGEANSDAIPKATMSFSLKEDSFESVFVTSIVEEVNKALSKISFQEVQNPETTGVRGGRGDKPETFPNKDPLFGMEQRMEKLEQKLQFYSDETRIIGVVGMPGIGKTTLALMLHEKWNCKFVRCVPLLNIRKKSNDYGPAWLRTTLLKLLLGGEVPIINDETTHESVTNELLETKVFVVLDDVSDEKQFEFLLGDLKWLKKGSKIVITTCDKSLLEGLAHDIYLVPQMDNKEAFQLFSYHALDDQDHSRPPRKLLTRSRISVNKAGGNPLALKLMGSKFRGKDKSHSDHKPKRQTQCSTTNVLNAWKFYIDRLSEQQKDVFLDIVWLFKSEDEYFVWSILDSGDHDSTDPGAVSEVRDLVNKSLITISDSRVEMNYLVYMSVKKWVSSLLIVKTKSKEPYNTRDRGIFLDMSKVRKCIALKPSTFTSMSNLRYLKIYDSYCHQQCKPECKLNFPHGLEFPLKEVRYLHWINFQLEELSSDFMPDNLVDLRLPYSNIKRVWEGVKDTSKLKWVDLSHSCKLLNIAGLSNATNIQRLNLEGCAVLDELPSEIQNMNSLVFLNLRGCTGLSSLPEINLTSLKFLILSDCSNLKEFQLVSESVEFLHLDGTAISKLPPSVKNLQRLVLLNLKNCKSLECIPNCLSKLKNLEELILSGCSRLKNLPDVKHSMKHIQILRLDTIGAEEMPDISSFIEGQASRPYCNPSEWPHGVNEVSSLGRLCLSGNDFISLQADISKLYNLRWLDVKQCKKLRSIPMLPPRLQYFDAHGCDSLERVSNPLALQVLTEHNQATSPTAKNLIYTQLIVSLPILGGKASYY</sequence>
<dbReference type="InterPro" id="IPR032675">
    <property type="entry name" value="LRR_dom_sf"/>
</dbReference>
<dbReference type="SUPFAM" id="SSF52540">
    <property type="entry name" value="P-loop containing nucleoside triphosphate hydrolases"/>
    <property type="match status" value="1"/>
</dbReference>
<dbReference type="Proteomes" id="UP000836841">
    <property type="component" value="Chromosome 2"/>
</dbReference>
<organism evidence="5 6">
    <name type="scientific">Thlaspi arvense</name>
    <name type="common">Field penny-cress</name>
    <dbReference type="NCBI Taxonomy" id="13288"/>
    <lineage>
        <taxon>Eukaryota</taxon>
        <taxon>Viridiplantae</taxon>
        <taxon>Streptophyta</taxon>
        <taxon>Embryophyta</taxon>
        <taxon>Tracheophyta</taxon>
        <taxon>Spermatophyta</taxon>
        <taxon>Magnoliopsida</taxon>
        <taxon>eudicotyledons</taxon>
        <taxon>Gunneridae</taxon>
        <taxon>Pentapetalae</taxon>
        <taxon>rosids</taxon>
        <taxon>malvids</taxon>
        <taxon>Brassicales</taxon>
        <taxon>Brassicaceae</taxon>
        <taxon>Thlaspideae</taxon>
        <taxon>Thlaspi</taxon>
    </lineage>
</organism>